<evidence type="ECO:0000313" key="2">
    <source>
        <dbReference type="EMBL" id="CAE0694071.1"/>
    </source>
</evidence>
<dbReference type="InterPro" id="IPR008045">
    <property type="entry name" value="MCM2"/>
</dbReference>
<dbReference type="Pfam" id="PF12619">
    <property type="entry name" value="MCM2_N"/>
    <property type="match status" value="1"/>
</dbReference>
<proteinExistence type="predicted"/>
<accession>A0A7S3ZUD8</accession>
<dbReference type="AlphaFoldDB" id="A0A7S3ZUD8"/>
<dbReference type="GO" id="GO:0006270">
    <property type="term" value="P:DNA replication initiation"/>
    <property type="evidence" value="ECO:0007669"/>
    <property type="project" value="InterPro"/>
</dbReference>
<dbReference type="GO" id="GO:0003677">
    <property type="term" value="F:DNA binding"/>
    <property type="evidence" value="ECO:0007669"/>
    <property type="project" value="InterPro"/>
</dbReference>
<feature type="region of interest" description="Disordered" evidence="1">
    <location>
        <begin position="1"/>
        <end position="24"/>
    </location>
</feature>
<feature type="compositionally biased region" description="Basic and acidic residues" evidence="1">
    <location>
        <begin position="83"/>
        <end position="92"/>
    </location>
</feature>
<dbReference type="GO" id="GO:0042555">
    <property type="term" value="C:MCM complex"/>
    <property type="evidence" value="ECO:0007669"/>
    <property type="project" value="InterPro"/>
</dbReference>
<dbReference type="GO" id="GO:0005634">
    <property type="term" value="C:nucleus"/>
    <property type="evidence" value="ECO:0007669"/>
    <property type="project" value="InterPro"/>
</dbReference>
<organism evidence="2">
    <name type="scientific">Pelagomonas calceolata</name>
    <dbReference type="NCBI Taxonomy" id="35677"/>
    <lineage>
        <taxon>Eukaryota</taxon>
        <taxon>Sar</taxon>
        <taxon>Stramenopiles</taxon>
        <taxon>Ochrophyta</taxon>
        <taxon>Pelagophyceae</taxon>
        <taxon>Pelagomonadales</taxon>
        <taxon>Pelagomonadaceae</taxon>
        <taxon>Pelagomonas</taxon>
    </lineage>
</organism>
<evidence type="ECO:0000256" key="1">
    <source>
        <dbReference type="SAM" id="MobiDB-lite"/>
    </source>
</evidence>
<reference evidence="2" key="1">
    <citation type="submission" date="2021-01" db="EMBL/GenBank/DDBJ databases">
        <authorList>
            <person name="Corre E."/>
            <person name="Pelletier E."/>
            <person name="Niang G."/>
            <person name="Scheremetjew M."/>
            <person name="Finn R."/>
            <person name="Kale V."/>
            <person name="Holt S."/>
            <person name="Cochrane G."/>
            <person name="Meng A."/>
            <person name="Brown T."/>
            <person name="Cohen L."/>
        </authorList>
    </citation>
    <scope>NUCLEOTIDE SEQUENCE</scope>
    <source>
        <strain evidence="2">CCMP1756</strain>
    </source>
</reference>
<dbReference type="EMBL" id="HBIW01011123">
    <property type="protein sequence ID" value="CAE0694071.1"/>
    <property type="molecule type" value="Transcribed_RNA"/>
</dbReference>
<gene>
    <name evidence="2" type="ORF">PCAL00307_LOCUS9507</name>
</gene>
<sequence>MKRARPNLFSLNPNSSDDDSGENLMEDLESDYVAIPELDHYDENILDHREYGTIDPKARRAAETEIDARLNNNQTRVADQLDDFGHEDDHGRTTRRRNISSNEFTEATTGPMGSINLETMDMPLREWIAQDRTRREIKHRS</sequence>
<dbReference type="GO" id="GO:0005524">
    <property type="term" value="F:ATP binding"/>
    <property type="evidence" value="ECO:0007669"/>
    <property type="project" value="InterPro"/>
</dbReference>
<protein>
    <submittedName>
        <fullName evidence="2">Uncharacterized protein</fullName>
    </submittedName>
</protein>
<feature type="compositionally biased region" description="Polar residues" evidence="1">
    <location>
        <begin position="99"/>
        <end position="108"/>
    </location>
</feature>
<feature type="region of interest" description="Disordered" evidence="1">
    <location>
        <begin position="73"/>
        <end position="113"/>
    </location>
</feature>
<name>A0A7S3ZUD8_9STRA</name>